<dbReference type="AlphaFoldDB" id="A0A3M8DXI5"/>
<dbReference type="NCBIfam" id="NF041438">
    <property type="entry name" value="SepM_fam_S16"/>
    <property type="match status" value="1"/>
</dbReference>
<keyword evidence="1" id="KW-0812">Transmembrane</keyword>
<keyword evidence="4" id="KW-1185">Reference proteome</keyword>
<dbReference type="GO" id="GO:0030163">
    <property type="term" value="P:protein catabolic process"/>
    <property type="evidence" value="ECO:0007669"/>
    <property type="project" value="InterPro"/>
</dbReference>
<accession>A0A3M8DXI5</accession>
<proteinExistence type="predicted"/>
<feature type="domain" description="PDZ" evidence="2">
    <location>
        <begin position="91"/>
        <end position="193"/>
    </location>
</feature>
<reference evidence="3 4" key="1">
    <citation type="submission" date="2018-10" db="EMBL/GenBank/DDBJ databases">
        <title>Phylogenomics of Brevibacillus.</title>
        <authorList>
            <person name="Dunlap C."/>
        </authorList>
    </citation>
    <scope>NUCLEOTIDE SEQUENCE [LARGE SCALE GENOMIC DNA]</scope>
    <source>
        <strain evidence="3 4">JCM 15716</strain>
    </source>
</reference>
<evidence type="ECO:0000313" key="3">
    <source>
        <dbReference type="EMBL" id="RNB91941.1"/>
    </source>
</evidence>
<comment type="caution">
    <text evidence="3">The sequence shown here is derived from an EMBL/GenBank/DDBJ whole genome shotgun (WGS) entry which is preliminary data.</text>
</comment>
<keyword evidence="1" id="KW-1133">Transmembrane helix</keyword>
<name>A0A3M8DXI5_9BACL</name>
<dbReference type="GO" id="GO:0006508">
    <property type="term" value="P:proteolysis"/>
    <property type="evidence" value="ECO:0007669"/>
    <property type="project" value="InterPro"/>
</dbReference>
<dbReference type="Gene3D" id="3.30.230.10">
    <property type="match status" value="1"/>
</dbReference>
<organism evidence="3 4">
    <name type="scientific">Brevibacillus fluminis</name>
    <dbReference type="NCBI Taxonomy" id="511487"/>
    <lineage>
        <taxon>Bacteria</taxon>
        <taxon>Bacillati</taxon>
        <taxon>Bacillota</taxon>
        <taxon>Bacilli</taxon>
        <taxon>Bacillales</taxon>
        <taxon>Paenibacillaceae</taxon>
        <taxon>Brevibacillus</taxon>
    </lineage>
</organism>
<keyword evidence="1" id="KW-0472">Membrane</keyword>
<dbReference type="InterPro" id="IPR036034">
    <property type="entry name" value="PDZ_sf"/>
</dbReference>
<protein>
    <submittedName>
        <fullName evidence="3">PDZ domain-containing protein</fullName>
    </submittedName>
</protein>
<dbReference type="InterPro" id="IPR027065">
    <property type="entry name" value="Lon_Prtase"/>
</dbReference>
<dbReference type="SMART" id="SM00228">
    <property type="entry name" value="PDZ"/>
    <property type="match status" value="1"/>
</dbReference>
<dbReference type="Proteomes" id="UP000271031">
    <property type="component" value="Unassembled WGS sequence"/>
</dbReference>
<dbReference type="EMBL" id="RHHQ01000004">
    <property type="protein sequence ID" value="RNB91941.1"/>
    <property type="molecule type" value="Genomic_DNA"/>
</dbReference>
<dbReference type="Pfam" id="PF13180">
    <property type="entry name" value="PDZ_2"/>
    <property type="match status" value="1"/>
</dbReference>
<dbReference type="Pfam" id="PF05362">
    <property type="entry name" value="Lon_C"/>
    <property type="match status" value="1"/>
</dbReference>
<evidence type="ECO:0000256" key="1">
    <source>
        <dbReference type="SAM" id="Phobius"/>
    </source>
</evidence>
<dbReference type="InterPro" id="IPR001478">
    <property type="entry name" value="PDZ"/>
</dbReference>
<feature type="transmembrane region" description="Helical" evidence="1">
    <location>
        <begin position="12"/>
        <end position="35"/>
    </location>
</feature>
<evidence type="ECO:0000259" key="2">
    <source>
        <dbReference type="PROSITE" id="PS50106"/>
    </source>
</evidence>
<dbReference type="OrthoDB" id="2356897at2"/>
<dbReference type="PROSITE" id="PS50106">
    <property type="entry name" value="PDZ"/>
    <property type="match status" value="1"/>
</dbReference>
<gene>
    <name evidence="3" type="ORF">EDM56_04095</name>
</gene>
<dbReference type="SUPFAM" id="SSF54211">
    <property type="entry name" value="Ribosomal protein S5 domain 2-like"/>
    <property type="match status" value="1"/>
</dbReference>
<evidence type="ECO:0000313" key="4">
    <source>
        <dbReference type="Proteomes" id="UP000271031"/>
    </source>
</evidence>
<dbReference type="GO" id="GO:0005524">
    <property type="term" value="F:ATP binding"/>
    <property type="evidence" value="ECO:0007669"/>
    <property type="project" value="InterPro"/>
</dbReference>
<dbReference type="PANTHER" id="PTHR10046">
    <property type="entry name" value="ATP DEPENDENT LON PROTEASE FAMILY MEMBER"/>
    <property type="match status" value="1"/>
</dbReference>
<dbReference type="InterPro" id="IPR020568">
    <property type="entry name" value="Ribosomal_Su5_D2-typ_SF"/>
</dbReference>
<dbReference type="GO" id="GO:0004176">
    <property type="term" value="F:ATP-dependent peptidase activity"/>
    <property type="evidence" value="ECO:0007669"/>
    <property type="project" value="InterPro"/>
</dbReference>
<dbReference type="SUPFAM" id="SSF50156">
    <property type="entry name" value="PDZ domain-like"/>
    <property type="match status" value="1"/>
</dbReference>
<dbReference type="GO" id="GO:0004252">
    <property type="term" value="F:serine-type endopeptidase activity"/>
    <property type="evidence" value="ECO:0007669"/>
    <property type="project" value="InterPro"/>
</dbReference>
<sequence>MGGPTVKSVRQSRWLIVVLIGLLTISLYIPLPYYVTRPGSAMELSPIISVEGGKKDEKGAFMLTTVRMGQANIAWYVYSKFSPDAELIDRDLVLNKGESNEDYTKRELGVMQDSQMTAEAMAFRRAGYPVKIQKLGVLVNGTLEGMPAAKVLKVGDIITQVDDKRITDTNELFAALANKKAGDTIALTYLRDKQEQKASLTLVELPADTGQKARPGFGIRPADKTLIEVPKKVNINSENIGGPSAGLMFTLEIYDQLRPDIDLTKGYRIAGTGTINPDATIGRIGGINHKIIAAQNAGAEIFFAPDDSDAPVSNYQEALATAKRVGAKMKIVPVKKLDDALVYLESLTPKQ</sequence>
<dbReference type="InterPro" id="IPR014721">
    <property type="entry name" value="Ribsml_uS5_D2-typ_fold_subgr"/>
</dbReference>
<dbReference type="InterPro" id="IPR008269">
    <property type="entry name" value="Lon_proteolytic"/>
</dbReference>